<evidence type="ECO:0000259" key="1">
    <source>
        <dbReference type="SMART" id="SM00382"/>
    </source>
</evidence>
<protein>
    <recommendedName>
        <fullName evidence="1">AAA+ ATPase domain-containing protein</fullName>
    </recommendedName>
</protein>
<proteinExistence type="predicted"/>
<dbReference type="Gene3D" id="3.40.50.300">
    <property type="entry name" value="P-loop containing nucleotide triphosphate hydrolases"/>
    <property type="match status" value="1"/>
</dbReference>
<accession>A0ABQ8U394</accession>
<organism evidence="2 3">
    <name type="scientific">Paratrimastix pyriformis</name>
    <dbReference type="NCBI Taxonomy" id="342808"/>
    <lineage>
        <taxon>Eukaryota</taxon>
        <taxon>Metamonada</taxon>
        <taxon>Preaxostyla</taxon>
        <taxon>Paratrimastigidae</taxon>
        <taxon>Paratrimastix</taxon>
    </lineage>
</organism>
<reference evidence="2" key="1">
    <citation type="journal article" date="2022" name="bioRxiv">
        <title>Genomics of Preaxostyla Flagellates Illuminates Evolutionary Transitions and the Path Towards Mitochondrial Loss.</title>
        <authorList>
            <person name="Novak L.V.F."/>
            <person name="Treitli S.C."/>
            <person name="Pyrih J."/>
            <person name="Halakuc P."/>
            <person name="Pipaliya S.V."/>
            <person name="Vacek V."/>
            <person name="Brzon O."/>
            <person name="Soukal P."/>
            <person name="Eme L."/>
            <person name="Dacks J.B."/>
            <person name="Karnkowska A."/>
            <person name="Elias M."/>
            <person name="Hampl V."/>
        </authorList>
    </citation>
    <scope>NUCLEOTIDE SEQUENCE</scope>
    <source>
        <strain evidence="2">RCP-MX</strain>
    </source>
</reference>
<comment type="caution">
    <text evidence="2">The sequence shown here is derived from an EMBL/GenBank/DDBJ whole genome shotgun (WGS) entry which is preliminary data.</text>
</comment>
<keyword evidence="3" id="KW-1185">Reference proteome</keyword>
<gene>
    <name evidence="2" type="ORF">PAPYR_12574</name>
</gene>
<dbReference type="Pfam" id="PF04665">
    <property type="entry name" value="Pox_A32"/>
    <property type="match status" value="1"/>
</dbReference>
<dbReference type="EMBL" id="JAPMOS010000320">
    <property type="protein sequence ID" value="KAJ4453068.1"/>
    <property type="molecule type" value="Genomic_DNA"/>
</dbReference>
<dbReference type="InterPro" id="IPR027417">
    <property type="entry name" value="P-loop_NTPase"/>
</dbReference>
<evidence type="ECO:0000313" key="2">
    <source>
        <dbReference type="EMBL" id="KAJ4453068.1"/>
    </source>
</evidence>
<name>A0ABQ8U394_9EUKA</name>
<dbReference type="SMART" id="SM00382">
    <property type="entry name" value="AAA"/>
    <property type="match status" value="1"/>
</dbReference>
<dbReference type="SUPFAM" id="SSF52540">
    <property type="entry name" value="P-loop containing nucleoside triphosphate hydrolases"/>
    <property type="match status" value="1"/>
</dbReference>
<dbReference type="InterPro" id="IPR003593">
    <property type="entry name" value="AAA+_ATPase"/>
</dbReference>
<dbReference type="InterPro" id="IPR006758">
    <property type="entry name" value="A32L"/>
</dbReference>
<sequence length="311" mass="35336">MTLRLTPRQQEDDEEFRRRLRPFDLDEFTQEPFTCLIYGTPRSGKSYLLRWLLSQISRSYKVVYVFSISSDAIGYYGEVGIDSDHVLPGFDNAKSRHLLEHMIKAANSVVARFNKQGFRVPVHKILPRTLIICDDIISPGGEQRSNGVLNSLVTNYRHLNMSLILTTQYVNSVSKVMRETVDRHILFKHESKTALDYFAASCFAWAHWKPSVQYIISRYTGEHHCIIVNKHDETTSYSVFKAPSKNESNPLVQSKLINDRWGHESETASHYAGDEEFSRGGGASEYEAICGPDEAGRADADDCWGGDIVMS</sequence>
<dbReference type="Proteomes" id="UP001141327">
    <property type="component" value="Unassembled WGS sequence"/>
</dbReference>
<evidence type="ECO:0000313" key="3">
    <source>
        <dbReference type="Proteomes" id="UP001141327"/>
    </source>
</evidence>
<feature type="domain" description="AAA+ ATPase" evidence="1">
    <location>
        <begin position="31"/>
        <end position="191"/>
    </location>
</feature>